<reference evidence="6 7" key="1">
    <citation type="submission" date="2022-12" db="EMBL/GenBank/DDBJ databases">
        <title>Polyphasic characterization of Geotalea uranireducens NIT-SL11 newly isolated from a complex of sewage sludge and microbially reduced graphene oxide.</title>
        <authorList>
            <person name="Xie L."/>
            <person name="Yoshida N."/>
            <person name="Meng L."/>
        </authorList>
    </citation>
    <scope>NUCLEOTIDE SEQUENCE [LARGE SCALE GENOMIC DNA]</scope>
    <source>
        <strain evidence="6 7">NIT-SL11</strain>
    </source>
</reference>
<evidence type="ECO:0000256" key="1">
    <source>
        <dbReference type="ARBA" id="ARBA00001917"/>
    </source>
</evidence>
<keyword evidence="3" id="KW-0285">Flavoprotein</keyword>
<keyword evidence="7" id="KW-1185">Reference proteome</keyword>
<organism evidence="6 7">
    <name type="scientific">Geotalea uraniireducens</name>
    <dbReference type="NCBI Taxonomy" id="351604"/>
    <lineage>
        <taxon>Bacteria</taxon>
        <taxon>Pseudomonadati</taxon>
        <taxon>Thermodesulfobacteriota</taxon>
        <taxon>Desulfuromonadia</taxon>
        <taxon>Geobacterales</taxon>
        <taxon>Geobacteraceae</taxon>
        <taxon>Geotalea</taxon>
    </lineage>
</organism>
<dbReference type="SUPFAM" id="SSF55469">
    <property type="entry name" value="FMN-dependent nitroreductase-like"/>
    <property type="match status" value="1"/>
</dbReference>
<dbReference type="RefSeq" id="WP_282000346.1">
    <property type="nucleotide sequence ID" value="NZ_AP027151.1"/>
</dbReference>
<sequence>MDTMHALKSTLRFSSRVIPANVVREIIRSAMISSHRANAVAFQFVVIDDRSILDDIPTFHSSAQMVLDAPIAILICGEHADELSKDAWFRECLAISEHLLIAVQAHGLGALRLSIYPVDERIDGMQSLLGLPRTIIPVSLIPIGYPLDDEGYSSRRYNGTKVHYNHW</sequence>
<dbReference type="InterPro" id="IPR000415">
    <property type="entry name" value="Nitroreductase-like"/>
</dbReference>
<name>A0ABN6VXK0_9BACT</name>
<evidence type="ECO:0000256" key="5">
    <source>
        <dbReference type="ARBA" id="ARBA00023002"/>
    </source>
</evidence>
<keyword evidence="4" id="KW-0288">FMN</keyword>
<protein>
    <submittedName>
        <fullName evidence="6">Nitroreductase</fullName>
    </submittedName>
</protein>
<dbReference type="PANTHER" id="PTHR43673">
    <property type="entry name" value="NAD(P)H NITROREDUCTASE YDGI-RELATED"/>
    <property type="match status" value="1"/>
</dbReference>
<keyword evidence="5" id="KW-0560">Oxidoreductase</keyword>
<gene>
    <name evidence="6" type="ORF">GURASL_31620</name>
</gene>
<comment type="cofactor">
    <cofactor evidence="1">
        <name>FMN</name>
        <dbReference type="ChEBI" id="CHEBI:58210"/>
    </cofactor>
</comment>
<evidence type="ECO:0000256" key="3">
    <source>
        <dbReference type="ARBA" id="ARBA00022630"/>
    </source>
</evidence>
<evidence type="ECO:0000256" key="2">
    <source>
        <dbReference type="ARBA" id="ARBA00007118"/>
    </source>
</evidence>
<dbReference type="EMBL" id="AP027151">
    <property type="protein sequence ID" value="BDV44239.1"/>
    <property type="molecule type" value="Genomic_DNA"/>
</dbReference>
<dbReference type="Gene3D" id="3.40.109.10">
    <property type="entry name" value="NADH Oxidase"/>
    <property type="match status" value="1"/>
</dbReference>
<evidence type="ECO:0000313" key="6">
    <source>
        <dbReference type="EMBL" id="BDV44239.1"/>
    </source>
</evidence>
<proteinExistence type="inferred from homology"/>
<evidence type="ECO:0000256" key="4">
    <source>
        <dbReference type="ARBA" id="ARBA00022643"/>
    </source>
</evidence>
<evidence type="ECO:0000313" key="7">
    <source>
        <dbReference type="Proteomes" id="UP001317705"/>
    </source>
</evidence>
<dbReference type="Proteomes" id="UP001317705">
    <property type="component" value="Chromosome"/>
</dbReference>
<dbReference type="PANTHER" id="PTHR43673:SF2">
    <property type="entry name" value="NITROREDUCTASE"/>
    <property type="match status" value="1"/>
</dbReference>
<comment type="similarity">
    <text evidence="2">Belongs to the nitroreductase family.</text>
</comment>
<accession>A0ABN6VXK0</accession>